<organism evidence="4 5">
    <name type="scientific">Arcicella rigui</name>
    <dbReference type="NCBI Taxonomy" id="797020"/>
    <lineage>
        <taxon>Bacteria</taxon>
        <taxon>Pseudomonadati</taxon>
        <taxon>Bacteroidota</taxon>
        <taxon>Cytophagia</taxon>
        <taxon>Cytophagales</taxon>
        <taxon>Flectobacillaceae</taxon>
        <taxon>Arcicella</taxon>
    </lineage>
</organism>
<dbReference type="PANTHER" id="PTHR12558">
    <property type="entry name" value="CELL DIVISION CYCLE 16,23,27"/>
    <property type="match status" value="1"/>
</dbReference>
<dbReference type="Pfam" id="PF13181">
    <property type="entry name" value="TPR_8"/>
    <property type="match status" value="1"/>
</dbReference>
<accession>A0ABU5Q5F3</accession>
<keyword evidence="5" id="KW-1185">Reference proteome</keyword>
<gene>
    <name evidence="4" type="ORF">VB248_02900</name>
</gene>
<keyword evidence="1" id="KW-0802">TPR repeat</keyword>
<comment type="caution">
    <text evidence="4">The sequence shown here is derived from an EMBL/GenBank/DDBJ whole genome shotgun (WGS) entry which is preliminary data.</text>
</comment>
<sequence>MKKITLALFAILMTAGAANAQQMDKLMIEANRKTISEAVKKADAAVLKKDSIKAKTWLVRGEAYLDLANSQDSVLTKTEPLAAYKAVEFFKKAIALDAKDGGVASLAKKYLLLTVGKDGKPEQEGQKTFSAFMNAGIVKYQAKDFSGAVKDLKMASEISPKDTTAAMYTGVIGQLAKDDASAKLGFEKFIDLGGKDPAIVYALAQIYRAENNEEKALATIEKGIALHPNNKDLKSEKINMLLAFKKVDLAIKELETAIAKGTSSPQEILNLGILYENKAQEFAPEIRSLKESITDNSVDLINKKIQAQKDKVAAFDEEIKRLSDKIKKDPKTATASKKSLAQVKASQDEQKAELAKLNEEAAKQASNGVNVEDLKKKLAEAEAKQKAAKASALGYYVKSLELDPNNYDVNFNLGVMNFNEAVEIKKQVDSMDMNTYKTEGKKVEELAEKKFKEALPYFEKAYSIKQEDDLKASLRSLYQILKMEDKLKALGE</sequence>
<feature type="chain" id="PRO_5046119035" description="Tetratricopeptide repeat protein" evidence="3">
    <location>
        <begin position="21"/>
        <end position="492"/>
    </location>
</feature>
<name>A0ABU5Q5F3_9BACT</name>
<evidence type="ECO:0000256" key="1">
    <source>
        <dbReference type="PROSITE-ProRule" id="PRU00339"/>
    </source>
</evidence>
<evidence type="ECO:0000256" key="2">
    <source>
        <dbReference type="SAM" id="Coils"/>
    </source>
</evidence>
<dbReference type="PROSITE" id="PS50005">
    <property type="entry name" value="TPR"/>
    <property type="match status" value="2"/>
</dbReference>
<proteinExistence type="predicted"/>
<feature type="coiled-coil region" evidence="2">
    <location>
        <begin position="305"/>
        <end position="391"/>
    </location>
</feature>
<dbReference type="InterPro" id="IPR011990">
    <property type="entry name" value="TPR-like_helical_dom_sf"/>
</dbReference>
<feature type="repeat" description="TPR" evidence="1">
    <location>
        <begin position="129"/>
        <end position="162"/>
    </location>
</feature>
<evidence type="ECO:0000313" key="4">
    <source>
        <dbReference type="EMBL" id="MEA5138064.1"/>
    </source>
</evidence>
<feature type="repeat" description="TPR" evidence="1">
    <location>
        <begin position="197"/>
        <end position="230"/>
    </location>
</feature>
<keyword evidence="2" id="KW-0175">Coiled coil</keyword>
<dbReference type="InterPro" id="IPR019734">
    <property type="entry name" value="TPR_rpt"/>
</dbReference>
<dbReference type="SMART" id="SM00028">
    <property type="entry name" value="TPR"/>
    <property type="match status" value="4"/>
</dbReference>
<reference evidence="4 5" key="1">
    <citation type="submission" date="2023-12" db="EMBL/GenBank/DDBJ databases">
        <title>Novel species of the genus Arcicella isolated from rivers.</title>
        <authorList>
            <person name="Lu H."/>
        </authorList>
    </citation>
    <scope>NUCLEOTIDE SEQUENCE [LARGE SCALE GENOMIC DNA]</scope>
    <source>
        <strain evidence="4 5">KCTC 23307</strain>
    </source>
</reference>
<feature type="signal peptide" evidence="3">
    <location>
        <begin position="1"/>
        <end position="20"/>
    </location>
</feature>
<evidence type="ECO:0000313" key="5">
    <source>
        <dbReference type="Proteomes" id="UP001302949"/>
    </source>
</evidence>
<dbReference type="RefSeq" id="WP_323295230.1">
    <property type="nucleotide sequence ID" value="NZ_JAYFUM010000003.1"/>
</dbReference>
<dbReference type="EMBL" id="JAYFUM010000003">
    <property type="protein sequence ID" value="MEA5138064.1"/>
    <property type="molecule type" value="Genomic_DNA"/>
</dbReference>
<dbReference type="Gene3D" id="1.25.40.10">
    <property type="entry name" value="Tetratricopeptide repeat domain"/>
    <property type="match status" value="2"/>
</dbReference>
<dbReference type="Proteomes" id="UP001302949">
    <property type="component" value="Unassembled WGS sequence"/>
</dbReference>
<evidence type="ECO:0008006" key="6">
    <source>
        <dbReference type="Google" id="ProtNLM"/>
    </source>
</evidence>
<protein>
    <recommendedName>
        <fullName evidence="6">Tetratricopeptide repeat protein</fullName>
    </recommendedName>
</protein>
<dbReference type="PANTHER" id="PTHR12558:SF44">
    <property type="entry name" value="TETRATRICOPEPTIDE REPEAT-CONTAINING PROTEIN"/>
    <property type="match status" value="1"/>
</dbReference>
<keyword evidence="3" id="KW-0732">Signal</keyword>
<evidence type="ECO:0000256" key="3">
    <source>
        <dbReference type="SAM" id="SignalP"/>
    </source>
</evidence>
<dbReference type="SUPFAM" id="SSF48452">
    <property type="entry name" value="TPR-like"/>
    <property type="match status" value="1"/>
</dbReference>